<accession>A0A6N8IPS4</accession>
<dbReference type="Proteomes" id="UP000469385">
    <property type="component" value="Unassembled WGS sequence"/>
</dbReference>
<keyword evidence="1" id="KW-0285">Flavoprotein</keyword>
<keyword evidence="10" id="KW-1185">Reference proteome</keyword>
<dbReference type="PANTHER" id="PTHR47354">
    <property type="entry name" value="NADH OXIDOREDUCTASE HCR"/>
    <property type="match status" value="1"/>
</dbReference>
<dbReference type="EMBL" id="WSEL01000002">
    <property type="protein sequence ID" value="MVQ27833.1"/>
    <property type="molecule type" value="Genomic_DNA"/>
</dbReference>
<dbReference type="Gene3D" id="3.10.20.30">
    <property type="match status" value="1"/>
</dbReference>
<gene>
    <name evidence="9" type="ORF">GON04_00115</name>
</gene>
<keyword evidence="3" id="KW-0479">Metal-binding</keyword>
<dbReference type="CDD" id="cd06185">
    <property type="entry name" value="PDR_like"/>
    <property type="match status" value="1"/>
</dbReference>
<dbReference type="GO" id="GO:0051537">
    <property type="term" value="F:2 iron, 2 sulfur cluster binding"/>
    <property type="evidence" value="ECO:0007669"/>
    <property type="project" value="UniProtKB-KW"/>
</dbReference>
<dbReference type="SUPFAM" id="SSF52343">
    <property type="entry name" value="Ferredoxin reductase-like, C-terminal NADP-linked domain"/>
    <property type="match status" value="1"/>
</dbReference>
<keyword evidence="5" id="KW-0408">Iron</keyword>
<evidence type="ECO:0000256" key="2">
    <source>
        <dbReference type="ARBA" id="ARBA00022714"/>
    </source>
</evidence>
<name>A0A6N8IPS4_9BURK</name>
<organism evidence="9 10">
    <name type="scientific">Ramlibacter pinisoli</name>
    <dbReference type="NCBI Taxonomy" id="2682844"/>
    <lineage>
        <taxon>Bacteria</taxon>
        <taxon>Pseudomonadati</taxon>
        <taxon>Pseudomonadota</taxon>
        <taxon>Betaproteobacteria</taxon>
        <taxon>Burkholderiales</taxon>
        <taxon>Comamonadaceae</taxon>
        <taxon>Ramlibacter</taxon>
    </lineage>
</organism>
<dbReference type="InterPro" id="IPR036010">
    <property type="entry name" value="2Fe-2S_ferredoxin-like_sf"/>
</dbReference>
<dbReference type="InterPro" id="IPR050415">
    <property type="entry name" value="MRET"/>
</dbReference>
<dbReference type="PROSITE" id="PS00197">
    <property type="entry name" value="2FE2S_FER_1"/>
    <property type="match status" value="1"/>
</dbReference>
<evidence type="ECO:0000256" key="1">
    <source>
        <dbReference type="ARBA" id="ARBA00022630"/>
    </source>
</evidence>
<dbReference type="PANTHER" id="PTHR47354:SF1">
    <property type="entry name" value="CARNITINE MONOOXYGENASE REDUCTASE SUBUNIT"/>
    <property type="match status" value="1"/>
</dbReference>
<sequence>MNEISVEVRSRTEEADGICSLELVHPGGELLPAFTAGAHIDVHVSPQLVRQYSLCNDPTERHHWRIAVLRDPASRGGSAGVHERLHAGTTLQVSAPRNHFELVAARRSVLVAGGIGITPILAMAQVLHATQQEFAMHYCARSERRMAFRREIQASGYAANVRFHAADGPTEQQFDPGQALAGGDAATHLYVCGPSGFMDHVLVTARALGWPEENLHREQFAAAPVATGEDLAFEVQLARSGRTCTVPAGRSALQVLLEQGVDIPFSCESGVCGTCITRVLDGEPAHRDSFFTDAERAANDQFTPCCSRSRTARLVLDL</sequence>
<reference evidence="9 10" key="1">
    <citation type="submission" date="2019-12" db="EMBL/GenBank/DDBJ databases">
        <authorList>
            <person name="Huq M.A."/>
        </authorList>
    </citation>
    <scope>NUCLEOTIDE SEQUENCE [LARGE SCALE GENOMIC DNA]</scope>
    <source>
        <strain evidence="9 10">MAH-25</strain>
    </source>
</reference>
<keyword evidence="2" id="KW-0001">2Fe-2S</keyword>
<dbReference type="CDD" id="cd00207">
    <property type="entry name" value="fer2"/>
    <property type="match status" value="1"/>
</dbReference>
<dbReference type="RefSeq" id="WP_157395977.1">
    <property type="nucleotide sequence ID" value="NZ_WSEL01000002.1"/>
</dbReference>
<dbReference type="SUPFAM" id="SSF63380">
    <property type="entry name" value="Riboflavin synthase domain-like"/>
    <property type="match status" value="1"/>
</dbReference>
<evidence type="ECO:0000259" key="7">
    <source>
        <dbReference type="PROSITE" id="PS51085"/>
    </source>
</evidence>
<dbReference type="SUPFAM" id="SSF54292">
    <property type="entry name" value="2Fe-2S ferredoxin-like"/>
    <property type="match status" value="1"/>
</dbReference>
<evidence type="ECO:0000313" key="9">
    <source>
        <dbReference type="EMBL" id="MVQ27833.1"/>
    </source>
</evidence>
<evidence type="ECO:0000256" key="3">
    <source>
        <dbReference type="ARBA" id="ARBA00022723"/>
    </source>
</evidence>
<dbReference type="Gene3D" id="2.40.30.10">
    <property type="entry name" value="Translation factors"/>
    <property type="match status" value="1"/>
</dbReference>
<evidence type="ECO:0000256" key="5">
    <source>
        <dbReference type="ARBA" id="ARBA00023004"/>
    </source>
</evidence>
<keyword evidence="4" id="KW-0560">Oxidoreductase</keyword>
<dbReference type="AlphaFoldDB" id="A0A6N8IPS4"/>
<feature type="domain" description="FAD-binding FR-type" evidence="8">
    <location>
        <begin position="1"/>
        <end position="103"/>
    </location>
</feature>
<evidence type="ECO:0000259" key="8">
    <source>
        <dbReference type="PROSITE" id="PS51384"/>
    </source>
</evidence>
<dbReference type="PRINTS" id="PR00409">
    <property type="entry name" value="PHDIOXRDTASE"/>
</dbReference>
<dbReference type="GO" id="GO:0016491">
    <property type="term" value="F:oxidoreductase activity"/>
    <property type="evidence" value="ECO:0007669"/>
    <property type="project" value="UniProtKB-KW"/>
</dbReference>
<feature type="domain" description="2Fe-2S ferredoxin-type" evidence="7">
    <location>
        <begin position="233"/>
        <end position="318"/>
    </location>
</feature>
<dbReference type="InterPro" id="IPR017927">
    <property type="entry name" value="FAD-bd_FR_type"/>
</dbReference>
<keyword evidence="6" id="KW-0411">Iron-sulfur</keyword>
<dbReference type="InterPro" id="IPR001433">
    <property type="entry name" value="OxRdtase_FAD/NAD-bd"/>
</dbReference>
<dbReference type="InterPro" id="IPR017938">
    <property type="entry name" value="Riboflavin_synthase-like_b-brl"/>
</dbReference>
<dbReference type="PROSITE" id="PS51085">
    <property type="entry name" value="2FE2S_FER_2"/>
    <property type="match status" value="1"/>
</dbReference>
<proteinExistence type="predicted"/>
<dbReference type="InterPro" id="IPR001041">
    <property type="entry name" value="2Fe-2S_ferredoxin-type"/>
</dbReference>
<dbReference type="Gene3D" id="3.40.50.80">
    <property type="entry name" value="Nucleotide-binding domain of ferredoxin-NADP reductase (FNR) module"/>
    <property type="match status" value="1"/>
</dbReference>
<evidence type="ECO:0000256" key="4">
    <source>
        <dbReference type="ARBA" id="ARBA00023002"/>
    </source>
</evidence>
<dbReference type="GO" id="GO:0046872">
    <property type="term" value="F:metal ion binding"/>
    <property type="evidence" value="ECO:0007669"/>
    <property type="project" value="UniProtKB-KW"/>
</dbReference>
<comment type="caution">
    <text evidence="9">The sequence shown here is derived from an EMBL/GenBank/DDBJ whole genome shotgun (WGS) entry which is preliminary data.</text>
</comment>
<dbReference type="InterPro" id="IPR012675">
    <property type="entry name" value="Beta-grasp_dom_sf"/>
</dbReference>
<dbReference type="InterPro" id="IPR006058">
    <property type="entry name" value="2Fe2S_fd_BS"/>
</dbReference>
<protein>
    <submittedName>
        <fullName evidence="9">2Fe-2S iron-sulfur cluster binding domain-containing protein</fullName>
    </submittedName>
</protein>
<dbReference type="PROSITE" id="PS51384">
    <property type="entry name" value="FAD_FR"/>
    <property type="match status" value="1"/>
</dbReference>
<dbReference type="Pfam" id="PF00175">
    <property type="entry name" value="NAD_binding_1"/>
    <property type="match status" value="1"/>
</dbReference>
<evidence type="ECO:0000313" key="10">
    <source>
        <dbReference type="Proteomes" id="UP000469385"/>
    </source>
</evidence>
<dbReference type="Pfam" id="PF00111">
    <property type="entry name" value="Fer2"/>
    <property type="match status" value="1"/>
</dbReference>
<dbReference type="InterPro" id="IPR039261">
    <property type="entry name" value="FNR_nucleotide-bd"/>
</dbReference>
<evidence type="ECO:0000256" key="6">
    <source>
        <dbReference type="ARBA" id="ARBA00023014"/>
    </source>
</evidence>